<gene>
    <name evidence="1" type="ORF">M9H77_25531</name>
</gene>
<accession>A0ACC0ABD4</accession>
<keyword evidence="2" id="KW-1185">Reference proteome</keyword>
<reference evidence="2" key="1">
    <citation type="journal article" date="2023" name="Nat. Plants">
        <title>Single-cell RNA sequencing provides a high-resolution roadmap for understanding the multicellular compartmentation of specialized metabolism.</title>
        <authorList>
            <person name="Sun S."/>
            <person name="Shen X."/>
            <person name="Li Y."/>
            <person name="Li Y."/>
            <person name="Wang S."/>
            <person name="Li R."/>
            <person name="Zhang H."/>
            <person name="Shen G."/>
            <person name="Guo B."/>
            <person name="Wei J."/>
            <person name="Xu J."/>
            <person name="St-Pierre B."/>
            <person name="Chen S."/>
            <person name="Sun C."/>
        </authorList>
    </citation>
    <scope>NUCLEOTIDE SEQUENCE [LARGE SCALE GENOMIC DNA]</scope>
</reference>
<evidence type="ECO:0000313" key="1">
    <source>
        <dbReference type="EMBL" id="KAI5656738.1"/>
    </source>
</evidence>
<dbReference type="EMBL" id="CM044706">
    <property type="protein sequence ID" value="KAI5656738.1"/>
    <property type="molecule type" value="Genomic_DNA"/>
</dbReference>
<proteinExistence type="predicted"/>
<dbReference type="Proteomes" id="UP001060085">
    <property type="component" value="Linkage Group LG06"/>
</dbReference>
<comment type="caution">
    <text evidence="1">The sequence shown here is derived from an EMBL/GenBank/DDBJ whole genome shotgun (WGS) entry which is preliminary data.</text>
</comment>
<organism evidence="1 2">
    <name type="scientific">Catharanthus roseus</name>
    <name type="common">Madagascar periwinkle</name>
    <name type="synonym">Vinca rosea</name>
    <dbReference type="NCBI Taxonomy" id="4058"/>
    <lineage>
        <taxon>Eukaryota</taxon>
        <taxon>Viridiplantae</taxon>
        <taxon>Streptophyta</taxon>
        <taxon>Embryophyta</taxon>
        <taxon>Tracheophyta</taxon>
        <taxon>Spermatophyta</taxon>
        <taxon>Magnoliopsida</taxon>
        <taxon>eudicotyledons</taxon>
        <taxon>Gunneridae</taxon>
        <taxon>Pentapetalae</taxon>
        <taxon>asterids</taxon>
        <taxon>lamiids</taxon>
        <taxon>Gentianales</taxon>
        <taxon>Apocynaceae</taxon>
        <taxon>Rauvolfioideae</taxon>
        <taxon>Vinceae</taxon>
        <taxon>Catharanthinae</taxon>
        <taxon>Catharanthus</taxon>
    </lineage>
</organism>
<name>A0ACC0ABD4_CATRO</name>
<protein>
    <submittedName>
        <fullName evidence="1">Uncharacterized protein</fullName>
    </submittedName>
</protein>
<evidence type="ECO:0000313" key="2">
    <source>
        <dbReference type="Proteomes" id="UP001060085"/>
    </source>
</evidence>
<sequence>MRSFLKDAEEKQESDHRIQQWISEITNISYDTMSILEDFTLKIEETDDKKLGFLDRLHICACICRKQGKSVDIYRKRETYGITNIGGNGDGSSHPNSNSRLIVKAFRRATSYVDEEKIFVGFEDVIDKLVEEILKDEPRRSTLSILGMGGLGKTTVARKLYNSPALLEEFGYRAWVCVSQEYSIPDLLRTIIKSFKKGVSKEELELLDKMNVEDLERELRKTLEKRRYLVVVDDVWHKEAWQSLKRAFPDCKNGSRVIITTRKKDVAIGTDDKCFVHELRFLTQDEGWELFTKRLSCNDDYRNWCSFTMLDVGKEMVQKCGGLPLAIIVLGGLLAHKTKLQEWQKVKDHLWRRMKNESIEISPLLSLSYNDLPSELKQCFLYLGMFPEDYLISAEKLMWFWMAEGLIQGPEEIEDIAEDYLNELIDRNLIQVTKRYWGKIFKIRIHDLLRDLAVEKAMEVRFFSIYDTYKSATPYSSRRCAIHNHIETTLSKDLPNKMLRSILIFRTEYEIVGGSVLKSICQNFKHLCTLDLEDFRFGHDVSLECIGNLIHLRYLGLTNTFLSVFPKSIGKLKSLQVLEAMLGDYVSYQVPTELSKLVNLKHILCRMEGHVNLGSLTNLRSLRYVNCDFWTQTDTTNLINLQELAIERIDQSIQLDSISMLKNLRTLFLATFHH</sequence>